<dbReference type="Proteomes" id="UP000827549">
    <property type="component" value="Chromosome 7"/>
</dbReference>
<organism evidence="2 3">
    <name type="scientific">Vanrija pseudolonga</name>
    <dbReference type="NCBI Taxonomy" id="143232"/>
    <lineage>
        <taxon>Eukaryota</taxon>
        <taxon>Fungi</taxon>
        <taxon>Dikarya</taxon>
        <taxon>Basidiomycota</taxon>
        <taxon>Agaricomycotina</taxon>
        <taxon>Tremellomycetes</taxon>
        <taxon>Trichosporonales</taxon>
        <taxon>Trichosporonaceae</taxon>
        <taxon>Vanrija</taxon>
    </lineage>
</organism>
<gene>
    <name evidence="2" type="ORF">LOC62_07G009320</name>
</gene>
<name>A0AAF0YFQ9_9TREE</name>
<dbReference type="AlphaFoldDB" id="A0AAF0YFQ9"/>
<accession>A0AAF0YFQ9</accession>
<evidence type="ECO:0000313" key="2">
    <source>
        <dbReference type="EMBL" id="WOO85833.1"/>
    </source>
</evidence>
<dbReference type="RefSeq" id="XP_062631859.1">
    <property type="nucleotide sequence ID" value="XM_062775875.1"/>
</dbReference>
<feature type="compositionally biased region" description="Low complexity" evidence="1">
    <location>
        <begin position="36"/>
        <end position="46"/>
    </location>
</feature>
<reference evidence="2" key="1">
    <citation type="submission" date="2023-10" db="EMBL/GenBank/DDBJ databases">
        <authorList>
            <person name="Noh H."/>
        </authorList>
    </citation>
    <scope>NUCLEOTIDE SEQUENCE</scope>
    <source>
        <strain evidence="2">DUCC4014</strain>
    </source>
</reference>
<dbReference type="EMBL" id="CP086720">
    <property type="protein sequence ID" value="WOO85833.1"/>
    <property type="molecule type" value="Genomic_DNA"/>
</dbReference>
<protein>
    <submittedName>
        <fullName evidence="2">Uncharacterized protein</fullName>
    </submittedName>
</protein>
<keyword evidence="3" id="KW-1185">Reference proteome</keyword>
<proteinExistence type="predicted"/>
<feature type="compositionally biased region" description="Low complexity" evidence="1">
    <location>
        <begin position="1"/>
        <end position="14"/>
    </location>
</feature>
<feature type="region of interest" description="Disordered" evidence="1">
    <location>
        <begin position="1"/>
        <end position="77"/>
    </location>
</feature>
<evidence type="ECO:0000256" key="1">
    <source>
        <dbReference type="SAM" id="MobiDB-lite"/>
    </source>
</evidence>
<sequence>MTTTTTTAPAPAAPIRREHGDEITLVPTRASASGVSAAPSNSNFSSFRDRMSRALSPGRAPDESTRQRSPSAGFWRE</sequence>
<evidence type="ECO:0000313" key="3">
    <source>
        <dbReference type="Proteomes" id="UP000827549"/>
    </source>
</evidence>
<dbReference type="GeneID" id="87812483"/>